<gene>
    <name evidence="1" type="ORF">AX774_g6860</name>
</gene>
<dbReference type="InterPro" id="IPR003094">
    <property type="entry name" value="6Pfruct_kin"/>
</dbReference>
<evidence type="ECO:0000313" key="1">
    <source>
        <dbReference type="EMBL" id="OMH79710.1"/>
    </source>
</evidence>
<dbReference type="AlphaFoldDB" id="A0A1R1PFD1"/>
<dbReference type="InterPro" id="IPR013078">
    <property type="entry name" value="His_Pase_superF_clade-1"/>
</dbReference>
<accession>A0A1R1PFD1</accession>
<keyword evidence="1" id="KW-0808">Transferase</keyword>
<dbReference type="GO" id="GO:0005524">
    <property type="term" value="F:ATP binding"/>
    <property type="evidence" value="ECO:0007669"/>
    <property type="project" value="InterPro"/>
</dbReference>
<protein>
    <submittedName>
        <fullName evidence="1">6-phosphofructo-2-kinase/fructose-2, 6-bisphosphatase 1</fullName>
    </submittedName>
</protein>
<proteinExistence type="predicted"/>
<dbReference type="Pfam" id="PF00300">
    <property type="entry name" value="His_Phos_1"/>
    <property type="match status" value="1"/>
</dbReference>
<dbReference type="EMBL" id="LSSK01001441">
    <property type="protein sequence ID" value="OMH79710.1"/>
    <property type="molecule type" value="Genomic_DNA"/>
</dbReference>
<reference evidence="2" key="1">
    <citation type="submission" date="2017-01" db="EMBL/GenBank/DDBJ databases">
        <authorList>
            <person name="Wang Y."/>
            <person name="White M."/>
            <person name="Kvist S."/>
            <person name="Moncalvo J.-M."/>
        </authorList>
    </citation>
    <scope>NUCLEOTIDE SEQUENCE [LARGE SCALE GENOMIC DNA]</scope>
    <source>
        <strain evidence="2">COL-18-3</strain>
    </source>
</reference>
<dbReference type="Gene3D" id="3.40.50.1240">
    <property type="entry name" value="Phosphoglycerate mutase-like"/>
    <property type="match status" value="1"/>
</dbReference>
<dbReference type="InterPro" id="IPR029033">
    <property type="entry name" value="His_PPase_superfam"/>
</dbReference>
<sequence length="216" mass="24723">MNIHTLNRVIYLARCGEEVSGVSLKADPNLSEAGKEYSEKLYASIMKRIKERNRGYEARSDGVILKVWCSSQVKCIQTAEPFLDKDGVVVRRRMMLRGRDEGVVLGMTPNEIKEKYPEEYDKHIIDPYNYSFPRAEVRFIHHISMSSFIVSCCEREENDILIIAPESVLRCVYAYFTPGILPKRVIPTLKFPRSVLVELTPTAYGCIEKKIPITDA</sequence>
<dbReference type="PIRSF" id="PIRSF000709">
    <property type="entry name" value="6PFK_2-Ptase"/>
    <property type="match status" value="1"/>
</dbReference>
<dbReference type="GO" id="GO:0005829">
    <property type="term" value="C:cytosol"/>
    <property type="evidence" value="ECO:0007669"/>
    <property type="project" value="TreeGrafter"/>
</dbReference>
<dbReference type="SUPFAM" id="SSF53254">
    <property type="entry name" value="Phosphoglycerate mutase-like"/>
    <property type="match status" value="1"/>
</dbReference>
<dbReference type="PANTHER" id="PTHR10606:SF39">
    <property type="entry name" value="6-PHOSPHOFRUCTO-2-KINASE_FRUCTOSE-2,6-BISPHOSPHATASE YLR345W-RELATED"/>
    <property type="match status" value="1"/>
</dbReference>
<keyword evidence="1" id="KW-0418">Kinase</keyword>
<dbReference type="GO" id="GO:0006003">
    <property type="term" value="P:fructose 2,6-bisphosphate metabolic process"/>
    <property type="evidence" value="ECO:0007669"/>
    <property type="project" value="InterPro"/>
</dbReference>
<organism evidence="1 2">
    <name type="scientific">Zancudomyces culisetae</name>
    <name type="common">Gut fungus</name>
    <name type="synonym">Smittium culisetae</name>
    <dbReference type="NCBI Taxonomy" id="1213189"/>
    <lineage>
        <taxon>Eukaryota</taxon>
        <taxon>Fungi</taxon>
        <taxon>Fungi incertae sedis</taxon>
        <taxon>Zoopagomycota</taxon>
        <taxon>Kickxellomycotina</taxon>
        <taxon>Harpellomycetes</taxon>
        <taxon>Harpellales</taxon>
        <taxon>Legeriomycetaceae</taxon>
        <taxon>Zancudomyces</taxon>
    </lineage>
</organism>
<dbReference type="OrthoDB" id="267323at2759"/>
<keyword evidence="2" id="KW-1185">Reference proteome</keyword>
<dbReference type="GO" id="GO:0003873">
    <property type="term" value="F:6-phosphofructo-2-kinase activity"/>
    <property type="evidence" value="ECO:0007669"/>
    <property type="project" value="TreeGrafter"/>
</dbReference>
<name>A0A1R1PFD1_ZANCU</name>
<dbReference type="GO" id="GO:0004331">
    <property type="term" value="F:fructose-2,6-bisphosphate 2-phosphatase activity"/>
    <property type="evidence" value="ECO:0007669"/>
    <property type="project" value="TreeGrafter"/>
</dbReference>
<dbReference type="Proteomes" id="UP000188320">
    <property type="component" value="Unassembled WGS sequence"/>
</dbReference>
<dbReference type="PANTHER" id="PTHR10606">
    <property type="entry name" value="6-PHOSPHOFRUCTO-2-KINASE/FRUCTOSE-2,6-BISPHOSPHATASE"/>
    <property type="match status" value="1"/>
</dbReference>
<evidence type="ECO:0000313" key="2">
    <source>
        <dbReference type="Proteomes" id="UP000188320"/>
    </source>
</evidence>
<comment type="caution">
    <text evidence="1">The sequence shown here is derived from an EMBL/GenBank/DDBJ whole genome shotgun (WGS) entry which is preliminary data.</text>
</comment>